<evidence type="ECO:0000256" key="1">
    <source>
        <dbReference type="ARBA" id="ARBA00002598"/>
    </source>
</evidence>
<evidence type="ECO:0000256" key="4">
    <source>
        <dbReference type="ARBA" id="ARBA00022692"/>
    </source>
</evidence>
<organism evidence="11 12">
    <name type="scientific">Apostasia shenzhenica</name>
    <dbReference type="NCBI Taxonomy" id="1088818"/>
    <lineage>
        <taxon>Eukaryota</taxon>
        <taxon>Viridiplantae</taxon>
        <taxon>Streptophyta</taxon>
        <taxon>Embryophyta</taxon>
        <taxon>Tracheophyta</taxon>
        <taxon>Spermatophyta</taxon>
        <taxon>Magnoliopsida</taxon>
        <taxon>Liliopsida</taxon>
        <taxon>Asparagales</taxon>
        <taxon>Orchidaceae</taxon>
        <taxon>Apostasioideae</taxon>
        <taxon>Apostasia</taxon>
    </lineage>
</organism>
<feature type="transmembrane region" description="Helical" evidence="10">
    <location>
        <begin position="398"/>
        <end position="417"/>
    </location>
</feature>
<protein>
    <recommendedName>
        <fullName evidence="13">Fluoride export protein 2</fullName>
    </recommendedName>
</protein>
<feature type="transmembrane region" description="Helical" evidence="10">
    <location>
        <begin position="501"/>
        <end position="521"/>
    </location>
</feature>
<proteinExistence type="inferred from homology"/>
<keyword evidence="3" id="KW-1003">Cell membrane</keyword>
<evidence type="ECO:0000256" key="9">
    <source>
        <dbReference type="SAM" id="MobiDB-lite"/>
    </source>
</evidence>
<dbReference type="EMBL" id="KZ454794">
    <property type="protein sequence ID" value="PKA45793.1"/>
    <property type="molecule type" value="Genomic_DNA"/>
</dbReference>
<comment type="catalytic activity">
    <reaction evidence="8">
        <text>fluoride(in) = fluoride(out)</text>
        <dbReference type="Rhea" id="RHEA:76159"/>
        <dbReference type="ChEBI" id="CHEBI:17051"/>
    </reaction>
    <physiologicalReaction direction="left-to-right" evidence="8">
        <dbReference type="Rhea" id="RHEA:76160"/>
    </physiologicalReaction>
</comment>
<dbReference type="PANTHER" id="PTHR28259">
    <property type="entry name" value="FLUORIDE EXPORT PROTEIN 1-RELATED"/>
    <property type="match status" value="1"/>
</dbReference>
<evidence type="ECO:0008006" key="13">
    <source>
        <dbReference type="Google" id="ProtNLM"/>
    </source>
</evidence>
<keyword evidence="12" id="KW-1185">Reference proteome</keyword>
<reference evidence="11 12" key="1">
    <citation type="journal article" date="2017" name="Nature">
        <title>The Apostasia genome and the evolution of orchids.</title>
        <authorList>
            <person name="Zhang G.Q."/>
            <person name="Liu K.W."/>
            <person name="Li Z."/>
            <person name="Lohaus R."/>
            <person name="Hsiao Y.Y."/>
            <person name="Niu S.C."/>
            <person name="Wang J.Y."/>
            <person name="Lin Y.C."/>
            <person name="Xu Q."/>
            <person name="Chen L.J."/>
            <person name="Yoshida K."/>
            <person name="Fujiwara S."/>
            <person name="Wang Z.W."/>
            <person name="Zhang Y.Q."/>
            <person name="Mitsuda N."/>
            <person name="Wang M."/>
            <person name="Liu G.H."/>
            <person name="Pecoraro L."/>
            <person name="Huang H.X."/>
            <person name="Xiao X.J."/>
            <person name="Lin M."/>
            <person name="Wu X.Y."/>
            <person name="Wu W.L."/>
            <person name="Chen Y.Y."/>
            <person name="Chang S.B."/>
            <person name="Sakamoto S."/>
            <person name="Ohme-Takagi M."/>
            <person name="Yagi M."/>
            <person name="Zeng S.J."/>
            <person name="Shen C.Y."/>
            <person name="Yeh C.M."/>
            <person name="Luo Y.B."/>
            <person name="Tsai W.C."/>
            <person name="Van de Peer Y."/>
            <person name="Liu Z.J."/>
        </authorList>
    </citation>
    <scope>NUCLEOTIDE SEQUENCE [LARGE SCALE GENOMIC DNA]</scope>
    <source>
        <strain evidence="12">cv. Shenzhen</strain>
        <tissue evidence="11">Stem</tissue>
    </source>
</reference>
<keyword evidence="4 10" id="KW-0812">Transmembrane</keyword>
<dbReference type="Proteomes" id="UP000236161">
    <property type="component" value="Unassembled WGS sequence"/>
</dbReference>
<comment type="function">
    <text evidence="1">Fluoride channel required for the rapid expulsion of cytoplasmic fluoride.</text>
</comment>
<evidence type="ECO:0000256" key="6">
    <source>
        <dbReference type="ARBA" id="ARBA00023136"/>
    </source>
</evidence>
<evidence type="ECO:0000256" key="5">
    <source>
        <dbReference type="ARBA" id="ARBA00022989"/>
    </source>
</evidence>
<dbReference type="PANTHER" id="PTHR28259:SF1">
    <property type="entry name" value="FLUORIDE EXPORT PROTEIN 1-RELATED"/>
    <property type="match status" value="1"/>
</dbReference>
<dbReference type="GO" id="GO:1903425">
    <property type="term" value="F:fluoride transmembrane transporter activity"/>
    <property type="evidence" value="ECO:0007669"/>
    <property type="project" value="TreeGrafter"/>
</dbReference>
<dbReference type="AlphaFoldDB" id="A0A2H9ZR69"/>
<evidence type="ECO:0000313" key="12">
    <source>
        <dbReference type="Proteomes" id="UP000236161"/>
    </source>
</evidence>
<feature type="transmembrane region" description="Helical" evidence="10">
    <location>
        <begin position="464"/>
        <end position="489"/>
    </location>
</feature>
<name>A0A2H9ZR69_9ASPA</name>
<sequence length="529" mass="58090">MKQQGSEGEACGERDSFPNSRSWGTYRGMDFLFNDSMACASTGRMGINSSCRTGSTLSSNGTNESRQNSLSRMSSRDLRRRASYSLPRDLGDQILESISLSRELAAQIVGNVDGSTVAQMGDSGDRVVVGGGECGSENENWRSPADYVKECENGFKSSSGDVMIMSDGILNRSSSVRMEQDKTQNLHSRSEKDEQEKLHRRVDYLLYLIHLAVFGILGIFTRYLLQRLFGPSLLALTGNDTALYLDLPSNMLGSFLMGWFGIVFKADLRSLSENLVIGLTTGYLGSLTTFSGWNQKMLDLSSKGHWTFAVAGIILGMFIVNECANVGVETAEWLHKCLLKCLDRCSEETRIKLQHLRVDSFKRHMTAMIVMLVIWGLLWGLCGALARRKLDSLSSGSVLWLGCLVGPPGVWARWYLARLNGQGLGKNGSLKWLPIGTLLANVIAATLMAALSTISNVVNTKRCSIVVTGVQFGFLGCMSTVSTFVAEVYAMRNSGHPGRALAYAILTIFPSFIIGTLIYSIPVWTKHYN</sequence>
<feature type="transmembrane region" description="Helical" evidence="10">
    <location>
        <begin position="305"/>
        <end position="328"/>
    </location>
</feature>
<evidence type="ECO:0000313" key="11">
    <source>
        <dbReference type="EMBL" id="PKA45793.1"/>
    </source>
</evidence>
<dbReference type="GO" id="GO:0005886">
    <property type="term" value="C:plasma membrane"/>
    <property type="evidence" value="ECO:0007669"/>
    <property type="project" value="UniProtKB-SubCell"/>
</dbReference>
<feature type="transmembrane region" description="Helical" evidence="10">
    <location>
        <begin position="204"/>
        <end position="225"/>
    </location>
</feature>
<comment type="similarity">
    <text evidence="7">Belongs to the fluoride channel Fluc/FEX (TC 1.A.43) family.</text>
</comment>
<keyword evidence="6 10" id="KW-0472">Membrane</keyword>
<feature type="transmembrane region" description="Helical" evidence="10">
    <location>
        <begin position="438"/>
        <end position="458"/>
    </location>
</feature>
<evidence type="ECO:0000256" key="7">
    <source>
        <dbReference type="ARBA" id="ARBA00035120"/>
    </source>
</evidence>
<accession>A0A2H9ZR69</accession>
<feature type="region of interest" description="Disordered" evidence="9">
    <location>
        <begin position="51"/>
        <end position="78"/>
    </location>
</feature>
<gene>
    <name evidence="11" type="ORF">AXF42_Ash018344</name>
</gene>
<dbReference type="OrthoDB" id="409792at2759"/>
<evidence type="ECO:0000256" key="8">
    <source>
        <dbReference type="ARBA" id="ARBA00035585"/>
    </source>
</evidence>
<dbReference type="Pfam" id="PF02537">
    <property type="entry name" value="CRCB"/>
    <property type="match status" value="2"/>
</dbReference>
<comment type="subcellular location">
    <subcellularLocation>
        <location evidence="2">Cell membrane</location>
        <topology evidence="2">Multi-pass membrane protein</topology>
    </subcellularLocation>
</comment>
<keyword evidence="5 10" id="KW-1133">Transmembrane helix</keyword>
<feature type="compositionally biased region" description="Polar residues" evidence="9">
    <location>
        <begin position="51"/>
        <end position="68"/>
    </location>
</feature>
<evidence type="ECO:0000256" key="2">
    <source>
        <dbReference type="ARBA" id="ARBA00004651"/>
    </source>
</evidence>
<dbReference type="STRING" id="1088818.A0A2H9ZR69"/>
<evidence type="ECO:0000256" key="10">
    <source>
        <dbReference type="SAM" id="Phobius"/>
    </source>
</evidence>
<dbReference type="InterPro" id="IPR003691">
    <property type="entry name" value="FluC"/>
</dbReference>
<feature type="transmembrane region" description="Helical" evidence="10">
    <location>
        <begin position="365"/>
        <end position="386"/>
    </location>
</feature>
<evidence type="ECO:0000256" key="3">
    <source>
        <dbReference type="ARBA" id="ARBA00022475"/>
    </source>
</evidence>
<feature type="transmembrane region" description="Helical" evidence="10">
    <location>
        <begin position="245"/>
        <end position="263"/>
    </location>
</feature>